<dbReference type="GO" id="GO:0005524">
    <property type="term" value="F:ATP binding"/>
    <property type="evidence" value="ECO:0007669"/>
    <property type="project" value="UniProtKB-KW"/>
</dbReference>
<keyword evidence="5" id="KW-0067">ATP-binding</keyword>
<dbReference type="Gene3D" id="1.20.272.10">
    <property type="match status" value="1"/>
</dbReference>
<dbReference type="Gene3D" id="1.10.8.60">
    <property type="match status" value="1"/>
</dbReference>
<evidence type="ECO:0000256" key="4">
    <source>
        <dbReference type="ARBA" id="ARBA00022741"/>
    </source>
</evidence>
<dbReference type="SUPFAM" id="SSF48019">
    <property type="entry name" value="post-AAA+ oligomerization domain-like"/>
    <property type="match status" value="1"/>
</dbReference>
<evidence type="ECO:0000259" key="7">
    <source>
        <dbReference type="SMART" id="SM00382"/>
    </source>
</evidence>
<dbReference type="GO" id="GO:0016887">
    <property type="term" value="F:ATP hydrolysis activity"/>
    <property type="evidence" value="ECO:0007669"/>
    <property type="project" value="InterPro"/>
</dbReference>
<dbReference type="InterPro" id="IPR013748">
    <property type="entry name" value="Rep_factorC_C"/>
</dbReference>
<organism evidence="8">
    <name type="scientific">Candidatus Heimdallarchaeum aukensis</name>
    <dbReference type="NCBI Taxonomy" id="2876573"/>
    <lineage>
        <taxon>Archaea</taxon>
        <taxon>Promethearchaeati</taxon>
        <taxon>Candidatus Heimdallarchaeota</taxon>
        <taxon>Candidatus Heimdallarchaeia (ex Rinke et al. 2021) (nom. nud.)</taxon>
        <taxon>Candidatus Heimdallarchaeales</taxon>
        <taxon>Candidatus Heimdallarchaeaceae</taxon>
        <taxon>Candidatus Heimdallarchaeum</taxon>
    </lineage>
</organism>
<dbReference type="Proteomes" id="UP001201020">
    <property type="component" value="Chromosome"/>
</dbReference>
<dbReference type="CDD" id="cd00009">
    <property type="entry name" value="AAA"/>
    <property type="match status" value="1"/>
</dbReference>
<dbReference type="SUPFAM" id="SSF52540">
    <property type="entry name" value="P-loop containing nucleoside triphosphate hydrolases"/>
    <property type="match status" value="1"/>
</dbReference>
<evidence type="ECO:0000256" key="3">
    <source>
        <dbReference type="ARBA" id="ARBA00022705"/>
    </source>
</evidence>
<evidence type="ECO:0000256" key="5">
    <source>
        <dbReference type="ARBA" id="ARBA00022840"/>
    </source>
</evidence>
<proteinExistence type="inferred from homology"/>
<dbReference type="InterPro" id="IPR050238">
    <property type="entry name" value="DNA_Rep/Repair_Clamp_Loader"/>
</dbReference>
<name>A0A9Y1BIW9_9ARCH</name>
<evidence type="ECO:0000313" key="8">
    <source>
        <dbReference type="EMBL" id="UJG39879.1"/>
    </source>
</evidence>
<dbReference type="Pfam" id="PF08542">
    <property type="entry name" value="Rep_fac_C"/>
    <property type="match status" value="1"/>
</dbReference>
<dbReference type="InterPro" id="IPR003593">
    <property type="entry name" value="AAA+_ATPase"/>
</dbReference>
<keyword evidence="4" id="KW-0547">Nucleotide-binding</keyword>
<dbReference type="FunFam" id="3.40.50.300:FF:000129">
    <property type="entry name" value="Replication factor C subunit 5"/>
    <property type="match status" value="1"/>
</dbReference>
<gene>
    <name evidence="8" type="ORF">K9W45_08450</name>
</gene>
<comment type="similarity">
    <text evidence="1">Belongs to the activator 1 small subunits family. RfcS subfamily.</text>
</comment>
<dbReference type="NCBIfam" id="NF001679">
    <property type="entry name" value="PRK00440.1"/>
    <property type="match status" value="1"/>
</dbReference>
<dbReference type="PANTHER" id="PTHR11669">
    <property type="entry name" value="REPLICATION FACTOR C / DNA POLYMERASE III GAMMA-TAU SUBUNIT"/>
    <property type="match status" value="1"/>
</dbReference>
<dbReference type="AlphaFoldDB" id="A0A9Y1BIW9"/>
<protein>
    <recommendedName>
        <fullName evidence="2">Replication factor C small subunit</fullName>
    </recommendedName>
    <alternativeName>
        <fullName evidence="6">Clamp loader small subunit</fullName>
    </alternativeName>
</protein>
<dbReference type="PANTHER" id="PTHR11669:SF20">
    <property type="entry name" value="REPLICATION FACTOR C SUBUNIT 4"/>
    <property type="match status" value="1"/>
</dbReference>
<accession>A0A9Y1BIW9</accession>
<sequence length="321" mass="36399">MKVNYNIMWTEKYRPRSLNDLRGHQDIVVRLKGFVEKGNLPHLLFAGPPGTGKTTAVLALAHDLFGPDTYHHNILELNASDDRGIDIVRTQIKEFARTAPYNAPFKIICLDEADNLTSAAQHALRRTMEKYVRTSRFALICNYSSKIIEPIQSRCAIFRFKPLSDEEIRKYLIYISEKENLVYDKEGIETILYIAEGDLRKAINILQSTAASGHSIEALTVRKTIGQADPDQIKNMVLLALNGEFQQARSQLHELMLEYGLSGTDVTYQIYKEIPKLDIPEVSKLEITQYLAEVDFRISEGASSNIQIGAFLAKLSRIKHE</sequence>
<dbReference type="SMART" id="SM00382">
    <property type="entry name" value="AAA"/>
    <property type="match status" value="1"/>
</dbReference>
<dbReference type="InterPro" id="IPR008921">
    <property type="entry name" value="DNA_pol3_clamp-load_cplx_C"/>
</dbReference>
<evidence type="ECO:0000256" key="1">
    <source>
        <dbReference type="ARBA" id="ARBA00009668"/>
    </source>
</evidence>
<dbReference type="InterPro" id="IPR047854">
    <property type="entry name" value="RFC_lid"/>
</dbReference>
<dbReference type="InterPro" id="IPR027417">
    <property type="entry name" value="P-loop_NTPase"/>
</dbReference>
<dbReference type="Gene3D" id="3.40.50.300">
    <property type="entry name" value="P-loop containing nucleotide triphosphate hydrolases"/>
    <property type="match status" value="1"/>
</dbReference>
<dbReference type="GO" id="GO:0006261">
    <property type="term" value="P:DNA-templated DNA replication"/>
    <property type="evidence" value="ECO:0007669"/>
    <property type="project" value="TreeGrafter"/>
</dbReference>
<dbReference type="GO" id="GO:0003689">
    <property type="term" value="F:DNA clamp loader activity"/>
    <property type="evidence" value="ECO:0007669"/>
    <property type="project" value="TreeGrafter"/>
</dbReference>
<dbReference type="GO" id="GO:0003677">
    <property type="term" value="F:DNA binding"/>
    <property type="evidence" value="ECO:0007669"/>
    <property type="project" value="InterPro"/>
</dbReference>
<feature type="domain" description="AAA+ ATPase" evidence="7">
    <location>
        <begin position="39"/>
        <end position="163"/>
    </location>
</feature>
<dbReference type="FunFam" id="1.20.272.10:FF:000029">
    <property type="entry name" value="Replication factor C small subunit"/>
    <property type="match status" value="1"/>
</dbReference>
<dbReference type="Pfam" id="PF00004">
    <property type="entry name" value="AAA"/>
    <property type="match status" value="1"/>
</dbReference>
<dbReference type="EMBL" id="CP084166">
    <property type="protein sequence ID" value="UJG39879.1"/>
    <property type="molecule type" value="Genomic_DNA"/>
</dbReference>
<evidence type="ECO:0000256" key="6">
    <source>
        <dbReference type="ARBA" id="ARBA00031749"/>
    </source>
</evidence>
<dbReference type="GO" id="GO:0005663">
    <property type="term" value="C:DNA replication factor C complex"/>
    <property type="evidence" value="ECO:0007669"/>
    <property type="project" value="TreeGrafter"/>
</dbReference>
<keyword evidence="3" id="KW-0235">DNA replication</keyword>
<reference evidence="8" key="1">
    <citation type="journal article" date="2022" name="Nat. Microbiol.">
        <title>Unique mobile elements and scalable gene flow at the prokaryote-eukaryote boundary revealed by circularized Asgard archaea genomes.</title>
        <authorList>
            <person name="Wu F."/>
            <person name="Speth D.R."/>
            <person name="Philosof A."/>
            <person name="Cremiere A."/>
            <person name="Narayanan A."/>
            <person name="Barco R.A."/>
            <person name="Connon S.A."/>
            <person name="Amend J.P."/>
            <person name="Antoshechkin I.A."/>
            <person name="Orphan V.J."/>
        </authorList>
    </citation>
    <scope>NUCLEOTIDE SEQUENCE</scope>
    <source>
        <strain evidence="8">PM71</strain>
    </source>
</reference>
<dbReference type="CDD" id="cd18140">
    <property type="entry name" value="HLD_clamp_RFC"/>
    <property type="match status" value="1"/>
</dbReference>
<evidence type="ECO:0000256" key="2">
    <source>
        <dbReference type="ARBA" id="ARBA00014164"/>
    </source>
</evidence>
<dbReference type="GO" id="GO:0006281">
    <property type="term" value="P:DNA repair"/>
    <property type="evidence" value="ECO:0007669"/>
    <property type="project" value="TreeGrafter"/>
</dbReference>
<dbReference type="InterPro" id="IPR003959">
    <property type="entry name" value="ATPase_AAA_core"/>
</dbReference>